<gene>
    <name evidence="2" type="ORF">BAR1_13525</name>
</gene>
<accession>A0A347UJ26</accession>
<keyword evidence="2" id="KW-0808">Transferase</keyword>
<sequence>MTGRIVGLGIMFIALTAGAVLYYLQVYAFYDEVAAKDVTVELTSVVTNEPEEIIADDFEGIDSGSSPIRFRGCFTTPMSQSMLTETYVAYEHAEPLIGPGWFSCYNAKTIGADLEAGIALPFLGQKNISDGVDRVVAIYPDGRAYIWHQLNEKFAE</sequence>
<dbReference type="OrthoDB" id="7819947at2"/>
<dbReference type="KEGG" id="pamo:BAR1_13525"/>
<keyword evidence="1" id="KW-0812">Transmembrane</keyword>
<evidence type="ECO:0000313" key="3">
    <source>
        <dbReference type="Proteomes" id="UP000261704"/>
    </source>
</evidence>
<dbReference type="Pfam" id="PF20044">
    <property type="entry name" value="DUF6446"/>
    <property type="match status" value="1"/>
</dbReference>
<keyword evidence="3" id="KW-1185">Reference proteome</keyword>
<organism evidence="2 3">
    <name type="scientific">Profundibacter amoris</name>
    <dbReference type="NCBI Taxonomy" id="2171755"/>
    <lineage>
        <taxon>Bacteria</taxon>
        <taxon>Pseudomonadati</taxon>
        <taxon>Pseudomonadota</taxon>
        <taxon>Alphaproteobacteria</taxon>
        <taxon>Rhodobacterales</taxon>
        <taxon>Paracoccaceae</taxon>
        <taxon>Profundibacter</taxon>
    </lineage>
</organism>
<dbReference type="EMBL" id="CP032125">
    <property type="protein sequence ID" value="AXX98854.1"/>
    <property type="molecule type" value="Genomic_DNA"/>
</dbReference>
<dbReference type="RefSeq" id="WP_118943508.1">
    <property type="nucleotide sequence ID" value="NZ_CP032125.1"/>
</dbReference>
<evidence type="ECO:0000313" key="2">
    <source>
        <dbReference type="EMBL" id="AXX98854.1"/>
    </source>
</evidence>
<keyword evidence="2" id="KW-0418">Kinase</keyword>
<protein>
    <submittedName>
        <fullName evidence="2">Histidine kinase</fullName>
    </submittedName>
</protein>
<feature type="transmembrane region" description="Helical" evidence="1">
    <location>
        <begin position="6"/>
        <end position="24"/>
    </location>
</feature>
<evidence type="ECO:0000256" key="1">
    <source>
        <dbReference type="SAM" id="Phobius"/>
    </source>
</evidence>
<proteinExistence type="predicted"/>
<dbReference type="InterPro" id="IPR045616">
    <property type="entry name" value="DUF6446"/>
</dbReference>
<keyword evidence="1" id="KW-1133">Transmembrane helix</keyword>
<dbReference type="Proteomes" id="UP000261704">
    <property type="component" value="Chromosome"/>
</dbReference>
<dbReference type="AlphaFoldDB" id="A0A347UJ26"/>
<dbReference type="GO" id="GO:0016301">
    <property type="term" value="F:kinase activity"/>
    <property type="evidence" value="ECO:0007669"/>
    <property type="project" value="UniProtKB-KW"/>
</dbReference>
<keyword evidence="1" id="KW-0472">Membrane</keyword>
<name>A0A347UJ26_9RHOB</name>
<reference evidence="2 3" key="1">
    <citation type="submission" date="2018-09" db="EMBL/GenBank/DDBJ databases">
        <title>Profundibacter amoris BAR1 gen. nov., sp. nov., a new member of the Roseobacter clade isolated at Lokis Castle Vent Field on the Arctic Mid-Oceanic Ridge.</title>
        <authorList>
            <person name="Le Moine Bauer S."/>
            <person name="Sjoeberg A.G."/>
            <person name="L'Haridon S."/>
            <person name="Stokke R."/>
            <person name="Roalkvam I."/>
            <person name="Steen I.H."/>
            <person name="Dahle H."/>
        </authorList>
    </citation>
    <scope>NUCLEOTIDE SEQUENCE [LARGE SCALE GENOMIC DNA]</scope>
    <source>
        <strain evidence="2 3">BAR1</strain>
    </source>
</reference>